<dbReference type="Proteomes" id="UP000444960">
    <property type="component" value="Unassembled WGS sequence"/>
</dbReference>
<protein>
    <submittedName>
        <fullName evidence="2">Uncharacterized protein</fullName>
    </submittedName>
</protein>
<gene>
    <name evidence="2" type="ORF">nbrc107696_16220</name>
</gene>
<name>A0A7I9V702_9ACTN</name>
<keyword evidence="1" id="KW-0472">Membrane</keyword>
<feature type="transmembrane region" description="Helical" evidence="1">
    <location>
        <begin position="67"/>
        <end position="89"/>
    </location>
</feature>
<evidence type="ECO:0000256" key="1">
    <source>
        <dbReference type="SAM" id="Phobius"/>
    </source>
</evidence>
<keyword evidence="1" id="KW-1133">Transmembrane helix</keyword>
<organism evidence="2 3">
    <name type="scientific">Gordonia spumicola</name>
    <dbReference type="NCBI Taxonomy" id="589161"/>
    <lineage>
        <taxon>Bacteria</taxon>
        <taxon>Bacillati</taxon>
        <taxon>Actinomycetota</taxon>
        <taxon>Actinomycetes</taxon>
        <taxon>Mycobacteriales</taxon>
        <taxon>Gordoniaceae</taxon>
        <taxon>Gordonia</taxon>
    </lineage>
</organism>
<dbReference type="OrthoDB" id="5111891at2"/>
<keyword evidence="3" id="KW-1185">Reference proteome</keyword>
<evidence type="ECO:0000313" key="2">
    <source>
        <dbReference type="EMBL" id="GEE01176.1"/>
    </source>
</evidence>
<evidence type="ECO:0000313" key="3">
    <source>
        <dbReference type="Proteomes" id="UP000444960"/>
    </source>
</evidence>
<dbReference type="EMBL" id="BJOV01000003">
    <property type="protein sequence ID" value="GEE01176.1"/>
    <property type="molecule type" value="Genomic_DNA"/>
</dbReference>
<dbReference type="AlphaFoldDB" id="A0A7I9V702"/>
<keyword evidence="1" id="KW-0812">Transmembrane</keyword>
<comment type="caution">
    <text evidence="2">The sequence shown here is derived from an EMBL/GenBank/DDBJ whole genome shotgun (WGS) entry which is preliminary data.</text>
</comment>
<dbReference type="RefSeq" id="WP_161895004.1">
    <property type="nucleotide sequence ID" value="NZ_BJOV01000003.1"/>
</dbReference>
<accession>A0A7I9V702</accession>
<sequence length="139" mass="14992">MTSPYSPNPWDSNNGFQPGYPGLPLITIGDISCTQTQIVTPAGTAPVAGAQWHVTDMSHTTEEIPTWAIVCAIVGAFVVCLFSLFFLLVKERRTTGTVQVTVTSGGFMHTTSIPVYAPNTVMDVHNRVNYARSLSSAMQ</sequence>
<reference evidence="3" key="1">
    <citation type="submission" date="2019-06" db="EMBL/GenBank/DDBJ databases">
        <title>Gordonia isolated from sludge of a wastewater treatment plant.</title>
        <authorList>
            <person name="Tamura T."/>
            <person name="Aoyama K."/>
            <person name="Kang Y."/>
            <person name="Saito S."/>
            <person name="Akiyama N."/>
            <person name="Yazawa K."/>
            <person name="Gonoi T."/>
            <person name="Mikami Y."/>
        </authorList>
    </citation>
    <scope>NUCLEOTIDE SEQUENCE [LARGE SCALE GENOMIC DNA]</scope>
    <source>
        <strain evidence="3">NBRC 107696</strain>
    </source>
</reference>
<proteinExistence type="predicted"/>